<dbReference type="EC" id="2.6.1.-" evidence="7"/>
<evidence type="ECO:0000259" key="8">
    <source>
        <dbReference type="Pfam" id="PF00155"/>
    </source>
</evidence>
<dbReference type="GO" id="GO:0006520">
    <property type="term" value="P:amino acid metabolic process"/>
    <property type="evidence" value="ECO:0007669"/>
    <property type="project" value="InterPro"/>
</dbReference>
<reference evidence="9 10" key="1">
    <citation type="submission" date="2020-02" db="EMBL/GenBank/DDBJ databases">
        <title>complete genome sequence of Rhodobacteraceae bacterium.</title>
        <authorList>
            <person name="Park J."/>
            <person name="Kim Y.-S."/>
            <person name="Kim K.-H."/>
        </authorList>
    </citation>
    <scope>NUCLEOTIDE SEQUENCE [LARGE SCALE GENOMIC DNA]</scope>
    <source>
        <strain evidence="9 10">RR4-56</strain>
    </source>
</reference>
<gene>
    <name evidence="9" type="ORF">G5B40_03375</name>
</gene>
<dbReference type="InterPro" id="IPR015424">
    <property type="entry name" value="PyrdxlP-dep_Trfase"/>
</dbReference>
<keyword evidence="5" id="KW-0663">Pyridoxal phosphate</keyword>
<name>A0A7L5BY78_9RHOB</name>
<evidence type="ECO:0000256" key="6">
    <source>
        <dbReference type="ARBA" id="ARBA00049185"/>
    </source>
</evidence>
<keyword evidence="4 7" id="KW-0808">Transferase</keyword>
<dbReference type="InterPro" id="IPR015421">
    <property type="entry name" value="PyrdxlP-dep_Trfase_major"/>
</dbReference>
<dbReference type="CDD" id="cd00609">
    <property type="entry name" value="AAT_like"/>
    <property type="match status" value="1"/>
</dbReference>
<comment type="similarity">
    <text evidence="2 7">Belongs to the class-I pyridoxal-phosphate-dependent aminotransferase family.</text>
</comment>
<dbReference type="SUPFAM" id="SSF53383">
    <property type="entry name" value="PLP-dependent transferases"/>
    <property type="match status" value="1"/>
</dbReference>
<feature type="domain" description="Aminotransferase class I/classII large" evidence="8">
    <location>
        <begin position="34"/>
        <end position="374"/>
    </location>
</feature>
<evidence type="ECO:0000313" key="10">
    <source>
        <dbReference type="Proteomes" id="UP000503336"/>
    </source>
</evidence>
<organism evidence="9 10">
    <name type="scientific">Pikeienuella piscinae</name>
    <dbReference type="NCBI Taxonomy" id="2748098"/>
    <lineage>
        <taxon>Bacteria</taxon>
        <taxon>Pseudomonadati</taxon>
        <taxon>Pseudomonadota</taxon>
        <taxon>Alphaproteobacteria</taxon>
        <taxon>Rhodobacterales</taxon>
        <taxon>Paracoccaceae</taxon>
        <taxon>Pikeienuella</taxon>
    </lineage>
</organism>
<dbReference type="InterPro" id="IPR050596">
    <property type="entry name" value="AspAT/PAT-like"/>
</dbReference>
<dbReference type="Proteomes" id="UP000503336">
    <property type="component" value="Chromosome"/>
</dbReference>
<keyword evidence="3 7" id="KW-0032">Aminotransferase</keyword>
<dbReference type="GO" id="GO:0030170">
    <property type="term" value="F:pyridoxal phosphate binding"/>
    <property type="evidence" value="ECO:0007669"/>
    <property type="project" value="InterPro"/>
</dbReference>
<dbReference type="AlphaFoldDB" id="A0A7L5BY78"/>
<dbReference type="Gene3D" id="3.40.640.10">
    <property type="entry name" value="Type I PLP-dependent aspartate aminotransferase-like (Major domain)"/>
    <property type="match status" value="1"/>
</dbReference>
<proteinExistence type="inferred from homology"/>
<accession>A0A7L5BY78</accession>
<comment type="catalytic activity">
    <reaction evidence="6">
        <text>L-aspartate + 2-oxoglutarate = oxaloacetate + L-glutamate</text>
        <dbReference type="Rhea" id="RHEA:21824"/>
        <dbReference type="ChEBI" id="CHEBI:16452"/>
        <dbReference type="ChEBI" id="CHEBI:16810"/>
        <dbReference type="ChEBI" id="CHEBI:29985"/>
        <dbReference type="ChEBI" id="CHEBI:29991"/>
        <dbReference type="EC" id="2.6.1.1"/>
    </reaction>
</comment>
<dbReference type="PROSITE" id="PS00105">
    <property type="entry name" value="AA_TRANSFER_CLASS_1"/>
    <property type="match status" value="1"/>
</dbReference>
<dbReference type="GO" id="GO:0004069">
    <property type="term" value="F:L-aspartate:2-oxoglutarate aminotransferase activity"/>
    <property type="evidence" value="ECO:0007669"/>
    <property type="project" value="UniProtKB-EC"/>
</dbReference>
<dbReference type="RefSeq" id="WP_165094987.1">
    <property type="nucleotide sequence ID" value="NZ_CP049056.1"/>
</dbReference>
<dbReference type="InterPro" id="IPR004839">
    <property type="entry name" value="Aminotransferase_I/II_large"/>
</dbReference>
<evidence type="ECO:0000256" key="3">
    <source>
        <dbReference type="ARBA" id="ARBA00022576"/>
    </source>
</evidence>
<evidence type="ECO:0000313" key="9">
    <source>
        <dbReference type="EMBL" id="QIE54559.1"/>
    </source>
</evidence>
<comment type="cofactor">
    <cofactor evidence="1 7">
        <name>pyridoxal 5'-phosphate</name>
        <dbReference type="ChEBI" id="CHEBI:597326"/>
    </cofactor>
</comment>
<dbReference type="PANTHER" id="PTHR46383">
    <property type="entry name" value="ASPARTATE AMINOTRANSFERASE"/>
    <property type="match status" value="1"/>
</dbReference>
<dbReference type="InterPro" id="IPR004838">
    <property type="entry name" value="NHTrfase_class1_PyrdxlP-BS"/>
</dbReference>
<dbReference type="KEGG" id="hdh:G5B40_03375"/>
<evidence type="ECO:0000256" key="2">
    <source>
        <dbReference type="ARBA" id="ARBA00007441"/>
    </source>
</evidence>
<evidence type="ECO:0000256" key="7">
    <source>
        <dbReference type="RuleBase" id="RU000481"/>
    </source>
</evidence>
<dbReference type="EMBL" id="CP049056">
    <property type="protein sequence ID" value="QIE54559.1"/>
    <property type="molecule type" value="Genomic_DNA"/>
</dbReference>
<dbReference type="Pfam" id="PF00155">
    <property type="entry name" value="Aminotran_1_2"/>
    <property type="match status" value="1"/>
</dbReference>
<sequence length="395" mass="42497">MVISRRLSKRGAVDPFIVMDVMEAARAQEAQGGDVIHMEVGQPATPAPAPALEAATRAMAAGPLGYTVALGLPELRERIARLYREWYGLDIPAERVVVTAGSSAGFLLAFLALFDSGDRVATVSPGYPSYRNILHALDIETASIQGAAENGWRPQPAEVRAAGRIDGLLVASPSNPTGAMLDRAALVELTAVAREAGAAFISDEIYHGLTYGGRAVSALEVADEAIVINSFSKYFSMTGWRIGWMVVPPELVRPIERLAQNFFICPPHVSQVAALAALDAAEECESRLAVYARNREILLEELPKAGFDRLAPCEGAFYLYAEIDHLAADSRDFTARMLAEAGVAATPGHDFDPVRGAGTVRFSFARSTDDMIEGARRLREWRGGSIRPSRTAAQT</sequence>
<evidence type="ECO:0000256" key="4">
    <source>
        <dbReference type="ARBA" id="ARBA00022679"/>
    </source>
</evidence>
<keyword evidence="10" id="KW-1185">Reference proteome</keyword>
<evidence type="ECO:0000256" key="5">
    <source>
        <dbReference type="ARBA" id="ARBA00022898"/>
    </source>
</evidence>
<dbReference type="PANTHER" id="PTHR46383:SF2">
    <property type="entry name" value="AMINOTRANSFERASE"/>
    <property type="match status" value="1"/>
</dbReference>
<evidence type="ECO:0000256" key="1">
    <source>
        <dbReference type="ARBA" id="ARBA00001933"/>
    </source>
</evidence>
<protein>
    <recommendedName>
        <fullName evidence="7">Aminotransferase</fullName>
        <ecNumber evidence="7">2.6.1.-</ecNumber>
    </recommendedName>
</protein>